<evidence type="ECO:0000256" key="4">
    <source>
        <dbReference type="ARBA" id="ARBA00007637"/>
    </source>
</evidence>
<dbReference type="GO" id="GO:0033499">
    <property type="term" value="P:galactose catabolic process via UDP-galactose, Leloir pathway"/>
    <property type="evidence" value="ECO:0007669"/>
    <property type="project" value="TreeGrafter"/>
</dbReference>
<keyword evidence="7 10" id="KW-0520">NAD</keyword>
<dbReference type="GO" id="GO:0003978">
    <property type="term" value="F:UDP-glucose 4-epimerase activity"/>
    <property type="evidence" value="ECO:0007669"/>
    <property type="project" value="UniProtKB-UniRule"/>
</dbReference>
<dbReference type="Pfam" id="PF01370">
    <property type="entry name" value="Epimerase"/>
    <property type="match status" value="1"/>
</dbReference>
<comment type="catalytic activity">
    <reaction evidence="1 10">
        <text>UDP-alpha-D-glucose = UDP-alpha-D-galactose</text>
        <dbReference type="Rhea" id="RHEA:22168"/>
        <dbReference type="ChEBI" id="CHEBI:58885"/>
        <dbReference type="ChEBI" id="CHEBI:66914"/>
        <dbReference type="EC" id="5.1.3.2"/>
    </reaction>
</comment>
<dbReference type="InterPro" id="IPR036291">
    <property type="entry name" value="NAD(P)-bd_dom_sf"/>
</dbReference>
<feature type="domain" description="NAD-dependent epimerase/dehydratase" evidence="11">
    <location>
        <begin position="4"/>
        <end position="271"/>
    </location>
</feature>
<evidence type="ECO:0000256" key="7">
    <source>
        <dbReference type="ARBA" id="ARBA00023027"/>
    </source>
</evidence>
<dbReference type="UniPathway" id="UPA00214"/>
<dbReference type="InterPro" id="IPR005886">
    <property type="entry name" value="UDP_G4E"/>
</dbReference>
<evidence type="ECO:0000256" key="6">
    <source>
        <dbReference type="ARBA" id="ARBA00018569"/>
    </source>
</evidence>
<keyword evidence="8 10" id="KW-0413">Isomerase</keyword>
<evidence type="ECO:0000256" key="9">
    <source>
        <dbReference type="ARBA" id="ARBA00023277"/>
    </source>
</evidence>
<dbReference type="SUPFAM" id="SSF51735">
    <property type="entry name" value="NAD(P)-binding Rossmann-fold domains"/>
    <property type="match status" value="1"/>
</dbReference>
<dbReference type="Gene3D" id="3.40.50.720">
    <property type="entry name" value="NAD(P)-binding Rossmann-like Domain"/>
    <property type="match status" value="1"/>
</dbReference>
<dbReference type="EC" id="5.1.3.2" evidence="5 10"/>
<dbReference type="InterPro" id="IPR001509">
    <property type="entry name" value="Epimerase_deHydtase"/>
</dbReference>
<dbReference type="NCBIfam" id="TIGR01179">
    <property type="entry name" value="galE"/>
    <property type="match status" value="1"/>
</dbReference>
<dbReference type="AlphaFoldDB" id="A0A5M9QRI2"/>
<comment type="subunit">
    <text evidence="10">Homodimer.</text>
</comment>
<dbReference type="PANTHER" id="PTHR43725">
    <property type="entry name" value="UDP-GLUCOSE 4-EPIMERASE"/>
    <property type="match status" value="1"/>
</dbReference>
<evidence type="ECO:0000256" key="8">
    <source>
        <dbReference type="ARBA" id="ARBA00023235"/>
    </source>
</evidence>
<dbReference type="RefSeq" id="WP_150336788.1">
    <property type="nucleotide sequence ID" value="NZ_JAERIX010000058.1"/>
</dbReference>
<keyword evidence="9 10" id="KW-0119">Carbohydrate metabolism</keyword>
<evidence type="ECO:0000313" key="13">
    <source>
        <dbReference type="Proteomes" id="UP000323707"/>
    </source>
</evidence>
<evidence type="ECO:0000313" key="12">
    <source>
        <dbReference type="EMBL" id="KAA8711000.1"/>
    </source>
</evidence>
<comment type="pathway">
    <text evidence="3 10">Carbohydrate metabolism; galactose metabolism.</text>
</comment>
<evidence type="ECO:0000256" key="10">
    <source>
        <dbReference type="RuleBase" id="RU366046"/>
    </source>
</evidence>
<evidence type="ECO:0000256" key="2">
    <source>
        <dbReference type="ARBA" id="ARBA00001911"/>
    </source>
</evidence>
<sequence length="345" mass="37973">MTLLCTGAAGYIGSHTAMTLLERTDSRIIILDDLRTGFMQNISILQARYPNRVEFVQMDFGNRALLEELFSRSGIDGVLHFGASLIVGESVEKPLAYYHNNVANAIALFEACVRHNVRYFIFSSTAAVYGEPDSSLIPVQEDAPLAPINPYGTSKMMVELMLKDLAKISPMRYVALRYFNVAGASMSNTQSLLAKNQALGQRSKNATHLIKVALECATGKRAGMSIFGDDYPTPDGTCIRDYIHIDDLASAHLSALRFLEAGGGSSTFNVGYNRGYSVKEVIECVRHISGVDFAAEIAPRRAGDPAELIASNARLKQQTNWQPKYDDLETIVRSAYEFEKALKHS</sequence>
<dbReference type="CDD" id="cd05247">
    <property type="entry name" value="UDP_G4E_1_SDR_e"/>
    <property type="match status" value="1"/>
</dbReference>
<evidence type="ECO:0000259" key="11">
    <source>
        <dbReference type="Pfam" id="PF01370"/>
    </source>
</evidence>
<dbReference type="Proteomes" id="UP000323707">
    <property type="component" value="Unassembled WGS sequence"/>
</dbReference>
<comment type="cofactor">
    <cofactor evidence="2 10">
        <name>NAD(+)</name>
        <dbReference type="ChEBI" id="CHEBI:57540"/>
    </cofactor>
</comment>
<accession>A0A5M9QRI2</accession>
<evidence type="ECO:0000256" key="5">
    <source>
        <dbReference type="ARBA" id="ARBA00013189"/>
    </source>
</evidence>
<dbReference type="Gene3D" id="3.90.25.10">
    <property type="entry name" value="UDP-galactose 4-epimerase, domain 1"/>
    <property type="match status" value="1"/>
</dbReference>
<dbReference type="EMBL" id="VXKE01000005">
    <property type="protein sequence ID" value="KAA8711000.1"/>
    <property type="molecule type" value="Genomic_DNA"/>
</dbReference>
<dbReference type="PANTHER" id="PTHR43725:SF53">
    <property type="entry name" value="UDP-ARABINOSE 4-EPIMERASE 1"/>
    <property type="match status" value="1"/>
</dbReference>
<comment type="caution">
    <text evidence="12">The sequence shown here is derived from an EMBL/GenBank/DDBJ whole genome shotgun (WGS) entry which is preliminary data.</text>
</comment>
<evidence type="ECO:0000256" key="3">
    <source>
        <dbReference type="ARBA" id="ARBA00004947"/>
    </source>
</evidence>
<evidence type="ECO:0000256" key="1">
    <source>
        <dbReference type="ARBA" id="ARBA00000083"/>
    </source>
</evidence>
<reference evidence="12 13" key="1">
    <citation type="submission" date="2019-09" db="EMBL/GenBank/DDBJ databases">
        <title>Draft genome sequence of various Type strains from the CCUG.</title>
        <authorList>
            <person name="Pineiro-Iglesias B."/>
            <person name="Tunovic T."/>
            <person name="Unosson C."/>
            <person name="Inganas E."/>
            <person name="Ohlen M."/>
            <person name="Cardew S."/>
            <person name="Jensie-Markopoulos S."/>
            <person name="Salva-Serra F."/>
            <person name="Jaen-Luchoro D."/>
            <person name="Karlsson R."/>
            <person name="Svensson-Stadler L."/>
            <person name="Chun J."/>
            <person name="Moore E."/>
        </authorList>
    </citation>
    <scope>NUCLEOTIDE SEQUENCE [LARGE SCALE GENOMIC DNA]</scope>
    <source>
        <strain evidence="12 13">CCUG 32756T</strain>
    </source>
</reference>
<comment type="similarity">
    <text evidence="4 10">Belongs to the NAD(P)-dependent epimerase/dehydratase family.</text>
</comment>
<name>A0A5M9QRI2_9HELI</name>
<organism evidence="12 13">
    <name type="scientific">Helicobacter canis</name>
    <dbReference type="NCBI Taxonomy" id="29419"/>
    <lineage>
        <taxon>Bacteria</taxon>
        <taxon>Pseudomonadati</taxon>
        <taxon>Campylobacterota</taxon>
        <taxon>Epsilonproteobacteria</taxon>
        <taxon>Campylobacterales</taxon>
        <taxon>Helicobacteraceae</taxon>
        <taxon>Helicobacter</taxon>
    </lineage>
</organism>
<protein>
    <recommendedName>
        <fullName evidence="6 10">UDP-glucose 4-epimerase</fullName>
        <ecNumber evidence="5 10">5.1.3.2</ecNumber>
    </recommendedName>
</protein>
<proteinExistence type="inferred from homology"/>
<gene>
    <name evidence="12" type="primary">galE</name>
    <name evidence="12" type="ORF">F4V45_01785</name>
</gene>